<keyword evidence="2" id="KW-0812">Transmembrane</keyword>
<reference evidence="3 4" key="1">
    <citation type="submission" date="2020-06" db="EMBL/GenBank/DDBJ databases">
        <title>NJ-3-1, isolated from saline soil.</title>
        <authorList>
            <person name="Cui H.L."/>
            <person name="Shi X."/>
        </authorList>
    </citation>
    <scope>NUCLEOTIDE SEQUENCE [LARGE SCALE GENOMIC DNA]</scope>
    <source>
        <strain evidence="3 4">NJ-3-1</strain>
    </source>
</reference>
<accession>A0A7D5QFI0</accession>
<dbReference type="EMBL" id="CP058579">
    <property type="protein sequence ID" value="QLG63481.1"/>
    <property type="molecule type" value="Genomic_DNA"/>
</dbReference>
<feature type="transmembrane region" description="Helical" evidence="2">
    <location>
        <begin position="12"/>
        <end position="31"/>
    </location>
</feature>
<dbReference type="RefSeq" id="WP_179270065.1">
    <property type="nucleotide sequence ID" value="NZ_CP058579.1"/>
</dbReference>
<evidence type="ECO:0000256" key="2">
    <source>
        <dbReference type="SAM" id="Phobius"/>
    </source>
</evidence>
<organism evidence="3 4">
    <name type="scientific">Halorarum salinum</name>
    <dbReference type="NCBI Taxonomy" id="2743089"/>
    <lineage>
        <taxon>Archaea</taxon>
        <taxon>Methanobacteriati</taxon>
        <taxon>Methanobacteriota</taxon>
        <taxon>Stenosarchaea group</taxon>
        <taxon>Halobacteria</taxon>
        <taxon>Halobacteriales</taxon>
        <taxon>Haloferacaceae</taxon>
        <taxon>Halorarum</taxon>
    </lineage>
</organism>
<keyword evidence="2" id="KW-1133">Transmembrane helix</keyword>
<feature type="compositionally biased region" description="Basic and acidic residues" evidence="1">
    <location>
        <begin position="42"/>
        <end position="57"/>
    </location>
</feature>
<dbReference type="AlphaFoldDB" id="A0A7D5QFI0"/>
<keyword evidence="4" id="KW-1185">Reference proteome</keyword>
<dbReference type="KEGG" id="halu:HUG12_17810"/>
<name>A0A7D5QFI0_9EURY</name>
<protein>
    <submittedName>
        <fullName evidence="3">Uncharacterized protein</fullName>
    </submittedName>
</protein>
<evidence type="ECO:0000313" key="4">
    <source>
        <dbReference type="Proteomes" id="UP000509626"/>
    </source>
</evidence>
<evidence type="ECO:0000256" key="1">
    <source>
        <dbReference type="SAM" id="MobiDB-lite"/>
    </source>
</evidence>
<sequence length="66" mass="7207">MTDRNTPSNRLRLLGATVLVAAVGGATFLAWRRAAPLSRLFVPDRRDGPRGRTEPNPRRNPGTDPA</sequence>
<proteinExistence type="predicted"/>
<dbReference type="GeneID" id="56039355"/>
<keyword evidence="2" id="KW-0472">Membrane</keyword>
<dbReference type="Proteomes" id="UP000509626">
    <property type="component" value="Chromosome"/>
</dbReference>
<gene>
    <name evidence="3" type="ORF">HUG12_17810</name>
</gene>
<feature type="region of interest" description="Disordered" evidence="1">
    <location>
        <begin position="42"/>
        <end position="66"/>
    </location>
</feature>
<evidence type="ECO:0000313" key="3">
    <source>
        <dbReference type="EMBL" id="QLG63481.1"/>
    </source>
</evidence>